<comment type="caution">
    <text evidence="2">The sequence shown here is derived from an EMBL/GenBank/DDBJ whole genome shotgun (WGS) entry which is preliminary data.</text>
</comment>
<proteinExistence type="predicted"/>
<reference evidence="2 3" key="1">
    <citation type="submission" date="2019-10" db="EMBL/GenBank/DDBJ databases">
        <title>Draft Genome Sequence of the Caffeine Degrading Methylotroph Methylorubrum populi PINKEL.</title>
        <authorList>
            <person name="Dawson S.C."/>
            <person name="Zhang X."/>
            <person name="Wright M.E."/>
            <person name="Sharma G."/>
            <person name="Langner J.T."/>
            <person name="Ditty J.L."/>
            <person name="Subuyuj G.A."/>
        </authorList>
    </citation>
    <scope>NUCLEOTIDE SEQUENCE [LARGE SCALE GENOMIC DNA]</scope>
    <source>
        <strain evidence="2 3">Pinkel</strain>
    </source>
</reference>
<sequence>MTVRRPQSSSILFAVLCAAVFSVALLLASGKARAVTVEDGTDKAIGAESTRTVLALIEQHLKNPDAKVTVLRRSGPSLICGSVNVKNKEGLYTGERGFVVDLSDNSFGRVPDGPELLSSRSAGFDTKERIRQIYFEKCLD</sequence>
<protein>
    <submittedName>
        <fullName evidence="2">Uncharacterized protein</fullName>
    </submittedName>
</protein>
<accession>A0A833J7S5</accession>
<dbReference type="Proteomes" id="UP000469949">
    <property type="component" value="Unassembled WGS sequence"/>
</dbReference>
<feature type="signal peptide" evidence="1">
    <location>
        <begin position="1"/>
        <end position="34"/>
    </location>
</feature>
<name>A0A833J7S5_9HYPH</name>
<evidence type="ECO:0000256" key="1">
    <source>
        <dbReference type="SAM" id="SignalP"/>
    </source>
</evidence>
<keyword evidence="1" id="KW-0732">Signal</keyword>
<dbReference type="AlphaFoldDB" id="A0A833J7S5"/>
<gene>
    <name evidence="2" type="ORF">F8B43_3094</name>
</gene>
<dbReference type="EMBL" id="WEKV01000010">
    <property type="protein sequence ID" value="KAB7785061.1"/>
    <property type="molecule type" value="Genomic_DNA"/>
</dbReference>
<feature type="chain" id="PRO_5032360177" evidence="1">
    <location>
        <begin position="35"/>
        <end position="140"/>
    </location>
</feature>
<evidence type="ECO:0000313" key="3">
    <source>
        <dbReference type="Proteomes" id="UP000469949"/>
    </source>
</evidence>
<evidence type="ECO:0000313" key="2">
    <source>
        <dbReference type="EMBL" id="KAB7785061.1"/>
    </source>
</evidence>
<organism evidence="2 3">
    <name type="scientific">Methylorubrum populi</name>
    <dbReference type="NCBI Taxonomy" id="223967"/>
    <lineage>
        <taxon>Bacteria</taxon>
        <taxon>Pseudomonadati</taxon>
        <taxon>Pseudomonadota</taxon>
        <taxon>Alphaproteobacteria</taxon>
        <taxon>Hyphomicrobiales</taxon>
        <taxon>Methylobacteriaceae</taxon>
        <taxon>Methylorubrum</taxon>
    </lineage>
</organism>